<organism evidence="3 4">
    <name type="scientific">Thanatephorus cucumeris (strain AG1-IB / isolate 7/3/14)</name>
    <name type="common">Lettuce bottom rot fungus</name>
    <name type="synonym">Rhizoctonia solani</name>
    <dbReference type="NCBI Taxonomy" id="1108050"/>
    <lineage>
        <taxon>Eukaryota</taxon>
        <taxon>Fungi</taxon>
        <taxon>Dikarya</taxon>
        <taxon>Basidiomycota</taxon>
        <taxon>Agaricomycotina</taxon>
        <taxon>Agaricomycetes</taxon>
        <taxon>Cantharellales</taxon>
        <taxon>Ceratobasidiaceae</taxon>
        <taxon>Rhizoctonia</taxon>
        <taxon>Rhizoctonia solani AG-1</taxon>
    </lineage>
</organism>
<sequence length="286" mass="32250">MAQPNTTLNAQLAGMSEILCFYYYAGDLGGYMQYISRAAPLVQRLMGTAPVSIHKLYGLETLDIRLFILSDIFSAMSAPRSTWLIYDCNADALLSRNQKGPDPPHLDVGLEWVCGLPDAFLLLTIQILNLKHASLAERLARAPTIEAALRAWKIWPSSITSSTMRIQRASAQEIWRHSTILYLYHVVYRATSSHEVVQQSVKQIIKLASTLRPGHNPDCLLHIPYFLAGTFAISAKDKQFIRSRLMACALDTYVRAFVNALDELWQQFPTDEYVDWSSRSPPLVVF</sequence>
<evidence type="ECO:0008006" key="5">
    <source>
        <dbReference type="Google" id="ProtNLM"/>
    </source>
</evidence>
<dbReference type="Proteomes" id="UP000059188">
    <property type="component" value="Unassembled WGS sequence"/>
</dbReference>
<dbReference type="PANTHER" id="PTHR37534:SF46">
    <property type="entry name" value="ZN(II)2CYS6 TRANSCRIPTION FACTOR (EUROFUNG)"/>
    <property type="match status" value="1"/>
</dbReference>
<dbReference type="GO" id="GO:0005634">
    <property type="term" value="C:nucleus"/>
    <property type="evidence" value="ECO:0007669"/>
    <property type="project" value="UniProtKB-SubCell"/>
</dbReference>
<reference evidence="3 4" key="1">
    <citation type="submission" date="2014-11" db="EMBL/GenBank/DDBJ databases">
        <authorList>
            <person name="Wibberg Daniel"/>
        </authorList>
    </citation>
    <scope>NUCLEOTIDE SEQUENCE [LARGE SCALE GENOMIC DNA]</scope>
    <source>
        <strain evidence="3">Rhizoctonia solani AG1-IB 7/3/14</strain>
    </source>
</reference>
<accession>A0A0B7FMI7</accession>
<dbReference type="PANTHER" id="PTHR37534">
    <property type="entry name" value="TRANSCRIPTIONAL ACTIVATOR PROTEIN UGA3"/>
    <property type="match status" value="1"/>
</dbReference>
<evidence type="ECO:0000313" key="3">
    <source>
        <dbReference type="EMBL" id="CEL57443.1"/>
    </source>
</evidence>
<name>A0A0B7FMI7_THACB</name>
<evidence type="ECO:0000256" key="2">
    <source>
        <dbReference type="ARBA" id="ARBA00023242"/>
    </source>
</evidence>
<evidence type="ECO:0000313" key="4">
    <source>
        <dbReference type="Proteomes" id="UP000059188"/>
    </source>
</evidence>
<gene>
    <name evidence="3" type="ORF">RSOLAG1IB_02182</name>
</gene>
<protein>
    <recommendedName>
        <fullName evidence="5">Fungal zn(2)-Cys(6) binuclear cluster domain-containing protein</fullName>
    </recommendedName>
</protein>
<evidence type="ECO:0000256" key="1">
    <source>
        <dbReference type="ARBA" id="ARBA00004123"/>
    </source>
</evidence>
<proteinExistence type="predicted"/>
<dbReference type="EMBL" id="LN679102">
    <property type="protein sequence ID" value="CEL57443.1"/>
    <property type="molecule type" value="Genomic_DNA"/>
</dbReference>
<dbReference type="InterPro" id="IPR021858">
    <property type="entry name" value="Fun_TF"/>
</dbReference>
<dbReference type="Pfam" id="PF11951">
    <property type="entry name" value="Fungal_trans_2"/>
    <property type="match status" value="1"/>
</dbReference>
<comment type="subcellular location">
    <subcellularLocation>
        <location evidence="1">Nucleus</location>
    </subcellularLocation>
</comment>
<keyword evidence="4" id="KW-1185">Reference proteome</keyword>
<keyword evidence="2" id="KW-0539">Nucleus</keyword>
<dbReference type="OrthoDB" id="3208833at2759"/>
<dbReference type="STRING" id="1108050.A0A0B7FMI7"/>
<dbReference type="AlphaFoldDB" id="A0A0B7FMI7"/>